<keyword evidence="3" id="KW-1185">Reference proteome</keyword>
<dbReference type="AlphaFoldDB" id="A0A921NR48"/>
<reference evidence="2" key="1">
    <citation type="submission" date="2013-03" db="EMBL/GenBank/DDBJ databases">
        <title>Genome Sequence of the Profundibacterium mesophilum strain KAUST100406-0324T from Red Sea, a novel genus in the family Rhodobacteraceae.</title>
        <authorList>
            <person name="Essack M."/>
            <person name="Alam I."/>
            <person name="Lafi F."/>
            <person name="Alawi W."/>
            <person name="Kamanu F."/>
            <person name="Al-Suwailem A."/>
            <person name="Lee O.O."/>
            <person name="Xu Y."/>
            <person name="Bajic V."/>
            <person name="Qian P.-Y."/>
            <person name="Archer J."/>
        </authorList>
    </citation>
    <scope>NUCLEOTIDE SEQUENCE</scope>
    <source>
        <strain evidence="2">KAUST100406-0324</strain>
    </source>
</reference>
<dbReference type="Gene3D" id="3.90.550.10">
    <property type="entry name" value="Spore Coat Polysaccharide Biosynthesis Protein SpsA, Chain A"/>
    <property type="match status" value="1"/>
</dbReference>
<sequence>MTDIAIAIPATNEEDLIGAALRSIAVAARQCSGHVGVLVLANNCTDGTARLTARHGGEGAFTLKVVETTLPPERRDAGRARRMAMQAACQAWPDAGLLFTTDADSELSPMTLAAIERAARHGAAVICGRIETSLPAAMLATPSIRRINEIEGQYRPLVHEMRHALDIRGALQLSGPCPHYIESGACMGLTRDLHERLGGLPDIRAGEDRQLVREAERIGATVRYSTQALARVSPRIAGRAPGGMAEALRGRLSDPDPQADPLLRSAADLAADWSAAQTLGPSLRPPLLNADPPLRASDLERDLPALRTLVETAIRPLTGRVGRRAVA</sequence>
<dbReference type="Proteomes" id="UP000698242">
    <property type="component" value="Unassembled WGS sequence"/>
</dbReference>
<organism evidence="2 3">
    <name type="scientific">Profundibacterium mesophilum KAUST100406-0324</name>
    <dbReference type="NCBI Taxonomy" id="1037889"/>
    <lineage>
        <taxon>Bacteria</taxon>
        <taxon>Pseudomonadati</taxon>
        <taxon>Pseudomonadota</taxon>
        <taxon>Alphaproteobacteria</taxon>
        <taxon>Rhodobacterales</taxon>
        <taxon>Roseobacteraceae</taxon>
        <taxon>Profundibacterium</taxon>
    </lineage>
</organism>
<dbReference type="InterPro" id="IPR029044">
    <property type="entry name" value="Nucleotide-diphossugar_trans"/>
</dbReference>
<evidence type="ECO:0000259" key="1">
    <source>
        <dbReference type="Pfam" id="PF00535"/>
    </source>
</evidence>
<protein>
    <submittedName>
        <fullName evidence="2">Glycosyltransferase like family 2domain containing protein</fullName>
    </submittedName>
</protein>
<dbReference type="SUPFAM" id="SSF53448">
    <property type="entry name" value="Nucleotide-diphospho-sugar transferases"/>
    <property type="match status" value="1"/>
</dbReference>
<dbReference type="Pfam" id="PF00535">
    <property type="entry name" value="Glycos_transf_2"/>
    <property type="match status" value="1"/>
</dbReference>
<name>A0A921NR48_9RHOB</name>
<evidence type="ECO:0000313" key="3">
    <source>
        <dbReference type="Proteomes" id="UP000698242"/>
    </source>
</evidence>
<dbReference type="InterPro" id="IPR001173">
    <property type="entry name" value="Glyco_trans_2-like"/>
</dbReference>
<dbReference type="RefSeq" id="WP_159965176.1">
    <property type="nucleotide sequence ID" value="NZ_APKE01000019.1"/>
</dbReference>
<feature type="domain" description="Glycosyltransferase 2-like" evidence="1">
    <location>
        <begin position="6"/>
        <end position="196"/>
    </location>
</feature>
<dbReference type="PANTHER" id="PTHR43646:SF3">
    <property type="entry name" value="SLR1566 PROTEIN"/>
    <property type="match status" value="1"/>
</dbReference>
<dbReference type="PANTHER" id="PTHR43646">
    <property type="entry name" value="GLYCOSYLTRANSFERASE"/>
    <property type="match status" value="1"/>
</dbReference>
<dbReference type="EMBL" id="APKE01000019">
    <property type="protein sequence ID" value="KAF0676055.1"/>
    <property type="molecule type" value="Genomic_DNA"/>
</dbReference>
<evidence type="ECO:0000313" key="2">
    <source>
        <dbReference type="EMBL" id="KAF0676055.1"/>
    </source>
</evidence>
<proteinExistence type="predicted"/>
<accession>A0A921NR48</accession>
<comment type="caution">
    <text evidence="2">The sequence shown here is derived from an EMBL/GenBank/DDBJ whole genome shotgun (WGS) entry which is preliminary data.</text>
</comment>
<gene>
    <name evidence="2" type="ORF">PMES_01619</name>
</gene>
<dbReference type="OrthoDB" id="8416156at2"/>